<dbReference type="SUPFAM" id="SSF56219">
    <property type="entry name" value="DNase I-like"/>
    <property type="match status" value="1"/>
</dbReference>
<feature type="domain" description="Endonuclease/exonuclease/phosphatase" evidence="1">
    <location>
        <begin position="29"/>
        <end position="173"/>
    </location>
</feature>
<protein>
    <recommendedName>
        <fullName evidence="1">Endonuclease/exonuclease/phosphatase domain-containing protein</fullName>
    </recommendedName>
</protein>
<evidence type="ECO:0000313" key="2">
    <source>
        <dbReference type="EMBL" id="ONK56453.1"/>
    </source>
</evidence>
<dbReference type="EMBL" id="CM007390">
    <property type="protein sequence ID" value="ONK56453.1"/>
    <property type="molecule type" value="Genomic_DNA"/>
</dbReference>
<dbReference type="InterPro" id="IPR005135">
    <property type="entry name" value="Endo/exonuclease/phosphatase"/>
</dbReference>
<dbReference type="AlphaFoldDB" id="A0A5P1E3B3"/>
<name>A0A5P1E3B3_ASPOF</name>
<reference evidence="3" key="1">
    <citation type="journal article" date="2017" name="Nat. Commun.">
        <title>The asparagus genome sheds light on the origin and evolution of a young Y chromosome.</title>
        <authorList>
            <person name="Harkess A."/>
            <person name="Zhou J."/>
            <person name="Xu C."/>
            <person name="Bowers J.E."/>
            <person name="Van der Hulst R."/>
            <person name="Ayyampalayam S."/>
            <person name="Mercati F."/>
            <person name="Riccardi P."/>
            <person name="McKain M.R."/>
            <person name="Kakrana A."/>
            <person name="Tang H."/>
            <person name="Ray J."/>
            <person name="Groenendijk J."/>
            <person name="Arikit S."/>
            <person name="Mathioni S.M."/>
            <person name="Nakano M."/>
            <person name="Shan H."/>
            <person name="Telgmann-Rauber A."/>
            <person name="Kanno A."/>
            <person name="Yue Z."/>
            <person name="Chen H."/>
            <person name="Li W."/>
            <person name="Chen Y."/>
            <person name="Xu X."/>
            <person name="Zhang Y."/>
            <person name="Luo S."/>
            <person name="Chen H."/>
            <person name="Gao J."/>
            <person name="Mao Z."/>
            <person name="Pires J.C."/>
            <person name="Luo M."/>
            <person name="Kudrna D."/>
            <person name="Wing R.A."/>
            <person name="Meyers B.C."/>
            <person name="Yi K."/>
            <person name="Kong H."/>
            <person name="Lavrijsen P."/>
            <person name="Sunseri F."/>
            <person name="Falavigna A."/>
            <person name="Ye Y."/>
            <person name="Leebens-Mack J.H."/>
            <person name="Chen G."/>
        </authorList>
    </citation>
    <scope>NUCLEOTIDE SEQUENCE [LARGE SCALE GENOMIC DNA]</scope>
    <source>
        <strain evidence="3">cv. DH0086</strain>
    </source>
</reference>
<gene>
    <name evidence="2" type="ORF">A4U43_C10F8870</name>
</gene>
<dbReference type="Proteomes" id="UP000243459">
    <property type="component" value="Chromosome 10"/>
</dbReference>
<evidence type="ECO:0000259" key="1">
    <source>
        <dbReference type="Pfam" id="PF03372"/>
    </source>
</evidence>
<proteinExistence type="predicted"/>
<sequence>MCDVDDQNIDAGTHHSEEAKLVQQANILKHSGGLVVFSNLRTASVQVIHTNSQTIHLQVTEDTISYFLSCVYVRPHVVMKDAFQEDLQNFATSVNIPWVVIGDFNDLAFSHEKSGGAAFAVNRARKFIDRWDLCNLSDLGAFGSKFTWVRKINGRVVVRERLDRVLVNDLAREEFVEAKVLNLPRLHSDHHPILFNSTMMAPPPKENRPYRFQAA</sequence>
<accession>A0A5P1E3B3</accession>
<dbReference type="Pfam" id="PF03372">
    <property type="entry name" value="Exo_endo_phos"/>
    <property type="match status" value="1"/>
</dbReference>
<organism evidence="2 3">
    <name type="scientific">Asparagus officinalis</name>
    <name type="common">Garden asparagus</name>
    <dbReference type="NCBI Taxonomy" id="4686"/>
    <lineage>
        <taxon>Eukaryota</taxon>
        <taxon>Viridiplantae</taxon>
        <taxon>Streptophyta</taxon>
        <taxon>Embryophyta</taxon>
        <taxon>Tracheophyta</taxon>
        <taxon>Spermatophyta</taxon>
        <taxon>Magnoliopsida</taxon>
        <taxon>Liliopsida</taxon>
        <taxon>Asparagales</taxon>
        <taxon>Asparagaceae</taxon>
        <taxon>Asparagoideae</taxon>
        <taxon>Asparagus</taxon>
    </lineage>
</organism>
<dbReference type="Gramene" id="ONK56453">
    <property type="protein sequence ID" value="ONK56453"/>
    <property type="gene ID" value="A4U43_C10F8870"/>
</dbReference>
<dbReference type="Gene3D" id="3.60.10.10">
    <property type="entry name" value="Endonuclease/exonuclease/phosphatase"/>
    <property type="match status" value="1"/>
</dbReference>
<keyword evidence="3" id="KW-1185">Reference proteome</keyword>
<dbReference type="InterPro" id="IPR036691">
    <property type="entry name" value="Endo/exonu/phosph_ase_sf"/>
</dbReference>
<evidence type="ECO:0000313" key="3">
    <source>
        <dbReference type="Proteomes" id="UP000243459"/>
    </source>
</evidence>
<dbReference type="PANTHER" id="PTHR33710:SF77">
    <property type="entry name" value="DNASE I-LIKE SUPERFAMILY PROTEIN"/>
    <property type="match status" value="1"/>
</dbReference>
<dbReference type="PANTHER" id="PTHR33710">
    <property type="entry name" value="BNAC02G09200D PROTEIN"/>
    <property type="match status" value="1"/>
</dbReference>
<dbReference type="GO" id="GO:0003824">
    <property type="term" value="F:catalytic activity"/>
    <property type="evidence" value="ECO:0007669"/>
    <property type="project" value="InterPro"/>
</dbReference>
<dbReference type="OMA" id="DQNIDAG"/>